<reference evidence="19" key="3">
    <citation type="journal article" date="2014" name="Nature">
        <title>Elephant shark genome provides unique insights into gnathostome evolution.</title>
        <authorList>
            <consortium name="International Elephant Shark Genome Sequencing Consortium"/>
            <person name="Venkatesh B."/>
            <person name="Lee A.P."/>
            <person name="Ravi V."/>
            <person name="Maurya A.K."/>
            <person name="Lian M.M."/>
            <person name="Swann J.B."/>
            <person name="Ohta Y."/>
            <person name="Flajnik M.F."/>
            <person name="Sutoh Y."/>
            <person name="Kasahara M."/>
            <person name="Hoon S."/>
            <person name="Gangu V."/>
            <person name="Roy S.W."/>
            <person name="Irimia M."/>
            <person name="Korzh V."/>
            <person name="Kondrychyn I."/>
            <person name="Lim Z.W."/>
            <person name="Tay B.H."/>
            <person name="Tohari S."/>
            <person name="Kong K.W."/>
            <person name="Ho S."/>
            <person name="Lorente-Galdos B."/>
            <person name="Quilez J."/>
            <person name="Marques-Bonet T."/>
            <person name="Raney B.J."/>
            <person name="Ingham P.W."/>
            <person name="Tay A."/>
            <person name="Hillier L.W."/>
            <person name="Minx P."/>
            <person name="Boehm T."/>
            <person name="Wilson R.K."/>
            <person name="Brenner S."/>
            <person name="Warren W.C."/>
        </authorList>
    </citation>
    <scope>NUCLEOTIDE SEQUENCE [LARGE SCALE GENOMIC DNA]</scope>
</reference>
<dbReference type="PROSITE" id="PS00518">
    <property type="entry name" value="ZF_RING_1"/>
    <property type="match status" value="1"/>
</dbReference>
<dbReference type="InterPro" id="IPR043136">
    <property type="entry name" value="B30.2/SPRY_sf"/>
</dbReference>
<evidence type="ECO:0000256" key="3">
    <source>
        <dbReference type="ARBA" id="ARBA00004906"/>
    </source>
</evidence>
<dbReference type="CDD" id="cd13733">
    <property type="entry name" value="SPRY_PRY_C-I_1"/>
    <property type="match status" value="1"/>
</dbReference>
<dbReference type="InterPro" id="IPR006574">
    <property type="entry name" value="PRY"/>
</dbReference>
<keyword evidence="11" id="KW-0862">Zinc</keyword>
<evidence type="ECO:0000256" key="8">
    <source>
        <dbReference type="ARBA" id="ARBA00022723"/>
    </source>
</evidence>
<dbReference type="Ensembl" id="ENSCMIT00000038970.1">
    <property type="protein sequence ID" value="ENSCMIP00000038420.1"/>
    <property type="gene ID" value="ENSCMIG00000016119.1"/>
</dbReference>
<dbReference type="InterPro" id="IPR013320">
    <property type="entry name" value="ConA-like_dom_sf"/>
</dbReference>
<dbReference type="Pfam" id="PF00643">
    <property type="entry name" value="zf-B_box"/>
    <property type="match status" value="1"/>
</dbReference>
<reference evidence="19" key="1">
    <citation type="journal article" date="2006" name="Science">
        <title>Ancient noncoding elements conserved in the human genome.</title>
        <authorList>
            <person name="Venkatesh B."/>
            <person name="Kirkness E.F."/>
            <person name="Loh Y.H."/>
            <person name="Halpern A.L."/>
            <person name="Lee A.P."/>
            <person name="Johnson J."/>
            <person name="Dandona N."/>
            <person name="Viswanathan L.D."/>
            <person name="Tay A."/>
            <person name="Venter J.C."/>
            <person name="Strausberg R.L."/>
            <person name="Brenner S."/>
        </authorList>
    </citation>
    <scope>NUCLEOTIDE SEQUENCE [LARGE SCALE GENOMIC DNA]</scope>
</reference>
<keyword evidence="12 14" id="KW-0175">Coiled coil</keyword>
<feature type="domain" description="RING-type" evidence="15">
    <location>
        <begin position="13"/>
        <end position="53"/>
    </location>
</feature>
<dbReference type="SMART" id="SM00184">
    <property type="entry name" value="RING"/>
    <property type="match status" value="1"/>
</dbReference>
<dbReference type="InterPro" id="IPR013083">
    <property type="entry name" value="Znf_RING/FYVE/PHD"/>
</dbReference>
<protein>
    <recommendedName>
        <fullName evidence="5">RING-type E3 ubiquitin transferase</fullName>
        <ecNumber evidence="5">2.3.2.27</ecNumber>
    </recommendedName>
</protein>
<feature type="domain" description="B box-type" evidence="16">
    <location>
        <begin position="85"/>
        <end position="126"/>
    </location>
</feature>
<reference evidence="19" key="2">
    <citation type="journal article" date="2007" name="PLoS Biol.">
        <title>Survey sequencing and comparative analysis of the elephant shark (Callorhinchus milii) genome.</title>
        <authorList>
            <person name="Venkatesh B."/>
            <person name="Kirkness E.F."/>
            <person name="Loh Y.H."/>
            <person name="Halpern A.L."/>
            <person name="Lee A.P."/>
            <person name="Johnson J."/>
            <person name="Dandona N."/>
            <person name="Viswanathan L.D."/>
            <person name="Tay A."/>
            <person name="Venter J.C."/>
            <person name="Strausberg R.L."/>
            <person name="Brenner S."/>
        </authorList>
    </citation>
    <scope>NUCLEOTIDE SEQUENCE [LARGE SCALE GENOMIC DNA]</scope>
</reference>
<dbReference type="SUPFAM" id="SSF57850">
    <property type="entry name" value="RING/U-box"/>
    <property type="match status" value="1"/>
</dbReference>
<evidence type="ECO:0000259" key="15">
    <source>
        <dbReference type="PROSITE" id="PS50089"/>
    </source>
</evidence>
<comment type="pathway">
    <text evidence="3">Protein modification; protein ubiquitination.</text>
</comment>
<dbReference type="PANTHER" id="PTHR24103">
    <property type="entry name" value="E3 UBIQUITIN-PROTEIN LIGASE TRIM"/>
    <property type="match status" value="1"/>
</dbReference>
<evidence type="ECO:0000256" key="10">
    <source>
        <dbReference type="ARBA" id="ARBA00022786"/>
    </source>
</evidence>
<keyword evidence="9 13" id="KW-0863">Zinc-finger</keyword>
<dbReference type="InterPro" id="IPR003879">
    <property type="entry name" value="Butyrophylin_SPRY"/>
</dbReference>
<dbReference type="Proteomes" id="UP000314986">
    <property type="component" value="Unassembled WGS sequence"/>
</dbReference>
<evidence type="ECO:0000256" key="4">
    <source>
        <dbReference type="ARBA" id="ARBA00008518"/>
    </source>
</evidence>
<reference evidence="18" key="5">
    <citation type="submission" date="2025-09" db="UniProtKB">
        <authorList>
            <consortium name="Ensembl"/>
        </authorList>
    </citation>
    <scope>IDENTIFICATION</scope>
</reference>
<dbReference type="Gene3D" id="3.30.40.10">
    <property type="entry name" value="Zinc/RING finger domain, C3HC4 (zinc finger)"/>
    <property type="match status" value="1"/>
</dbReference>
<keyword evidence="10" id="KW-0833">Ubl conjugation pathway</keyword>
<evidence type="ECO:0000256" key="1">
    <source>
        <dbReference type="ARBA" id="ARBA00000900"/>
    </source>
</evidence>
<evidence type="ECO:0000256" key="11">
    <source>
        <dbReference type="ARBA" id="ARBA00022833"/>
    </source>
</evidence>
<comment type="catalytic activity">
    <reaction evidence="1">
        <text>S-ubiquitinyl-[E2 ubiquitin-conjugating enzyme]-L-cysteine + [acceptor protein]-L-lysine = [E2 ubiquitin-conjugating enzyme]-L-cysteine + N(6)-ubiquitinyl-[acceptor protein]-L-lysine.</text>
        <dbReference type="EC" id="2.3.2.27"/>
    </reaction>
</comment>
<evidence type="ECO:0000256" key="14">
    <source>
        <dbReference type="SAM" id="Coils"/>
    </source>
</evidence>
<evidence type="ECO:0000256" key="12">
    <source>
        <dbReference type="ARBA" id="ARBA00023054"/>
    </source>
</evidence>
<dbReference type="CDD" id="cd19800">
    <property type="entry name" value="Bbox2_xNF7-like"/>
    <property type="match status" value="1"/>
</dbReference>
<evidence type="ECO:0000313" key="18">
    <source>
        <dbReference type="Ensembl" id="ENSCMIP00000038420.1"/>
    </source>
</evidence>
<evidence type="ECO:0000256" key="7">
    <source>
        <dbReference type="ARBA" id="ARBA00022679"/>
    </source>
</evidence>
<evidence type="ECO:0000256" key="9">
    <source>
        <dbReference type="ARBA" id="ARBA00022771"/>
    </source>
</evidence>
<keyword evidence="7" id="KW-0808">Transferase</keyword>
<feature type="domain" description="B30.2/SPRY" evidence="17">
    <location>
        <begin position="248"/>
        <end position="446"/>
    </location>
</feature>
<dbReference type="AlphaFoldDB" id="A0A4W3K362"/>
<dbReference type="PROSITE" id="PS50089">
    <property type="entry name" value="ZF_RING_2"/>
    <property type="match status" value="1"/>
</dbReference>
<dbReference type="InterPro" id="IPR050143">
    <property type="entry name" value="TRIM/RBCC"/>
</dbReference>
<dbReference type="CDD" id="cd16594">
    <property type="entry name" value="RING-HC_TRIM7-like_C-IV"/>
    <property type="match status" value="1"/>
</dbReference>
<dbReference type="GeneTree" id="ENSGT01030000234669"/>
<dbReference type="SUPFAM" id="SSF57845">
    <property type="entry name" value="B-box zinc-binding domain"/>
    <property type="match status" value="1"/>
</dbReference>
<dbReference type="PROSITE" id="PS50188">
    <property type="entry name" value="B302_SPRY"/>
    <property type="match status" value="1"/>
</dbReference>
<evidence type="ECO:0000256" key="6">
    <source>
        <dbReference type="ARBA" id="ARBA00022490"/>
    </source>
</evidence>
<dbReference type="InterPro" id="IPR017907">
    <property type="entry name" value="Znf_RING_CS"/>
</dbReference>
<dbReference type="PRINTS" id="PR01407">
    <property type="entry name" value="BUTYPHLNCDUF"/>
</dbReference>
<sequence length="454" mass="52170">ILKSNAEWTELNCPICLDFFNDPVILECGHNFCCSCITRSWEKQEINSCPECQQVFAERNLRRNRALANITGEIQKIIQSKKEARNKRYCEEHEEELKLFCETDKKLMCLICRDAQQHRDHSFLPINEAFQTYKVNTSRVSQEQARSLQDNVEAEFTKMHQCLTDREQRVVRELRQREKETLQQMEKNLREIQGNLDSVQQELSELQKQMGKDSLIFLQTPQIFHRIFHQLTQRLPCARPHSCSPTPLHHPLTPLCVIFLSLSAPASLTLDPDTANPWLIVSEDLISVRDGNKHQKQLLDSPKSFSEDPCVLGSEGFTSGRHYWEVQVANKTGWIVGLARESISRKEPITWSPVGGLWCMELVDGVYHALTSPPNPLPLEVSPDNIGVYLDYEGGQVSFYNADNMSHLHTFTHTFTEKLYPLFNPSFVEGSQNSEPLRICSVTDPQRNAECLIL</sequence>
<dbReference type="SMART" id="SM00589">
    <property type="entry name" value="PRY"/>
    <property type="match status" value="1"/>
</dbReference>
<evidence type="ECO:0000256" key="5">
    <source>
        <dbReference type="ARBA" id="ARBA00012483"/>
    </source>
</evidence>
<dbReference type="SUPFAM" id="SSF49899">
    <property type="entry name" value="Concanavalin A-like lectins/glucanases"/>
    <property type="match status" value="1"/>
</dbReference>
<comment type="similarity">
    <text evidence="4">Belongs to the TRIM/RBCC family.</text>
</comment>
<dbReference type="SMART" id="SM00449">
    <property type="entry name" value="SPRY"/>
    <property type="match status" value="1"/>
</dbReference>
<dbReference type="SMART" id="SM00336">
    <property type="entry name" value="BBOX"/>
    <property type="match status" value="1"/>
</dbReference>
<accession>A0A4W3K362</accession>
<dbReference type="InterPro" id="IPR000315">
    <property type="entry name" value="Znf_B-box"/>
</dbReference>
<dbReference type="InterPro" id="IPR001841">
    <property type="entry name" value="Znf_RING"/>
</dbReference>
<dbReference type="InterPro" id="IPR003877">
    <property type="entry name" value="SPRY_dom"/>
</dbReference>
<keyword evidence="8" id="KW-0479">Metal-binding</keyword>
<organism evidence="18 19">
    <name type="scientific">Callorhinchus milii</name>
    <name type="common">Ghost shark</name>
    <dbReference type="NCBI Taxonomy" id="7868"/>
    <lineage>
        <taxon>Eukaryota</taxon>
        <taxon>Metazoa</taxon>
        <taxon>Chordata</taxon>
        <taxon>Craniata</taxon>
        <taxon>Vertebrata</taxon>
        <taxon>Chondrichthyes</taxon>
        <taxon>Holocephali</taxon>
        <taxon>Chimaeriformes</taxon>
        <taxon>Callorhinchidae</taxon>
        <taxon>Callorhinchus</taxon>
    </lineage>
</organism>
<evidence type="ECO:0000313" key="19">
    <source>
        <dbReference type="Proteomes" id="UP000314986"/>
    </source>
</evidence>
<feature type="coiled-coil region" evidence="14">
    <location>
        <begin position="171"/>
        <end position="209"/>
    </location>
</feature>
<comment type="subcellular location">
    <subcellularLocation>
        <location evidence="2">Cytoplasm</location>
    </subcellularLocation>
</comment>
<dbReference type="PROSITE" id="PS50119">
    <property type="entry name" value="ZF_BBOX"/>
    <property type="match status" value="1"/>
</dbReference>
<reference evidence="18" key="4">
    <citation type="submission" date="2025-08" db="UniProtKB">
        <authorList>
            <consortium name="Ensembl"/>
        </authorList>
    </citation>
    <scope>IDENTIFICATION</scope>
</reference>
<dbReference type="GO" id="GO:0005737">
    <property type="term" value="C:cytoplasm"/>
    <property type="evidence" value="ECO:0007669"/>
    <property type="project" value="UniProtKB-SubCell"/>
</dbReference>
<evidence type="ECO:0000259" key="17">
    <source>
        <dbReference type="PROSITE" id="PS50188"/>
    </source>
</evidence>
<dbReference type="Pfam" id="PF00622">
    <property type="entry name" value="SPRY"/>
    <property type="match status" value="1"/>
</dbReference>
<dbReference type="Gene3D" id="3.30.160.60">
    <property type="entry name" value="Classic Zinc Finger"/>
    <property type="match status" value="1"/>
</dbReference>
<dbReference type="InParanoid" id="A0A4W3K362"/>
<dbReference type="Pfam" id="PF15227">
    <property type="entry name" value="zf-C3HC4_4"/>
    <property type="match status" value="1"/>
</dbReference>
<evidence type="ECO:0000259" key="16">
    <source>
        <dbReference type="PROSITE" id="PS50119"/>
    </source>
</evidence>
<name>A0A4W3K362_CALMI</name>
<dbReference type="Pfam" id="PF13765">
    <property type="entry name" value="PRY"/>
    <property type="match status" value="1"/>
</dbReference>
<dbReference type="EC" id="2.3.2.27" evidence="5"/>
<dbReference type="GO" id="GO:0061630">
    <property type="term" value="F:ubiquitin protein ligase activity"/>
    <property type="evidence" value="ECO:0007669"/>
    <property type="project" value="UniProtKB-EC"/>
</dbReference>
<dbReference type="GO" id="GO:0008270">
    <property type="term" value="F:zinc ion binding"/>
    <property type="evidence" value="ECO:0007669"/>
    <property type="project" value="UniProtKB-KW"/>
</dbReference>
<evidence type="ECO:0000256" key="13">
    <source>
        <dbReference type="PROSITE-ProRule" id="PRU00024"/>
    </source>
</evidence>
<dbReference type="InterPro" id="IPR001870">
    <property type="entry name" value="B30.2/SPRY"/>
</dbReference>
<proteinExistence type="inferred from homology"/>
<dbReference type="PRINTS" id="PR01406">
    <property type="entry name" value="BBOXZNFINGER"/>
</dbReference>
<keyword evidence="19" id="KW-1185">Reference proteome</keyword>
<keyword evidence="6" id="KW-0963">Cytoplasm</keyword>
<dbReference type="Gene3D" id="2.60.120.920">
    <property type="match status" value="1"/>
</dbReference>
<dbReference type="FunFam" id="2.60.120.920:FF:000004">
    <property type="entry name" value="Butyrophilin subfamily 1 member A1"/>
    <property type="match status" value="1"/>
</dbReference>
<dbReference type="InterPro" id="IPR020457">
    <property type="entry name" value="Znf_B-box_chordata"/>
</dbReference>
<evidence type="ECO:0000256" key="2">
    <source>
        <dbReference type="ARBA" id="ARBA00004496"/>
    </source>
</evidence>